<keyword evidence="1" id="KW-0812">Transmembrane</keyword>
<evidence type="ECO:0000256" key="1">
    <source>
        <dbReference type="SAM" id="Phobius"/>
    </source>
</evidence>
<keyword evidence="1" id="KW-1133">Transmembrane helix</keyword>
<reference evidence="2" key="1">
    <citation type="journal article" date="2013" name="Genetics">
        <title>The draft genome and transcriptome of Panagrellus redivivus are shaped by the harsh demands of a free-living lifestyle.</title>
        <authorList>
            <person name="Srinivasan J."/>
            <person name="Dillman A.R."/>
            <person name="Macchietto M.G."/>
            <person name="Heikkinen L."/>
            <person name="Lakso M."/>
            <person name="Fracchia K.M."/>
            <person name="Antoshechkin I."/>
            <person name="Mortazavi A."/>
            <person name="Wong G."/>
            <person name="Sternberg P.W."/>
        </authorList>
    </citation>
    <scope>NUCLEOTIDE SEQUENCE [LARGE SCALE GENOMIC DNA]</scope>
    <source>
        <strain evidence="2">MT8872</strain>
    </source>
</reference>
<sequence>MAFRFALMMPATCRIFHAFVRYKCFVIKTLKGNSSADGWLLMAVYKMTPVLLGIQIFFIAAAFILNGYIDKDALPGMLNICVIAFICLSSLYMVTVLIIDLRQSDWCLLKQLLTPRYVVRLVCATAFFTCVLPTYHNFLIYVQERQCNIQATTSLAALIEYLTIIGISGFHFSELFDLDLVYYNVIEGVSR</sequence>
<dbReference type="AlphaFoldDB" id="A0A7E4VGU3"/>
<feature type="transmembrane region" description="Helical" evidence="1">
    <location>
        <begin position="119"/>
        <end position="142"/>
    </location>
</feature>
<evidence type="ECO:0000313" key="2">
    <source>
        <dbReference type="Proteomes" id="UP000492821"/>
    </source>
</evidence>
<evidence type="ECO:0000313" key="3">
    <source>
        <dbReference type="WBParaSite" id="Pan_g20940.t1"/>
    </source>
</evidence>
<dbReference type="Proteomes" id="UP000492821">
    <property type="component" value="Unassembled WGS sequence"/>
</dbReference>
<protein>
    <submittedName>
        <fullName evidence="3">Aa_trans domain-containing protein</fullName>
    </submittedName>
</protein>
<reference evidence="3" key="2">
    <citation type="submission" date="2020-10" db="UniProtKB">
        <authorList>
            <consortium name="WormBaseParasite"/>
        </authorList>
    </citation>
    <scope>IDENTIFICATION</scope>
</reference>
<keyword evidence="2" id="KW-1185">Reference proteome</keyword>
<dbReference type="WBParaSite" id="Pan_g20940.t1">
    <property type="protein sequence ID" value="Pan_g20940.t1"/>
    <property type="gene ID" value="Pan_g20940"/>
</dbReference>
<accession>A0A7E4VGU3</accession>
<proteinExistence type="predicted"/>
<feature type="transmembrane region" description="Helical" evidence="1">
    <location>
        <begin position="50"/>
        <end position="69"/>
    </location>
</feature>
<feature type="transmembrane region" description="Helical" evidence="1">
    <location>
        <begin position="154"/>
        <end position="172"/>
    </location>
</feature>
<organism evidence="2 3">
    <name type="scientific">Panagrellus redivivus</name>
    <name type="common">Microworm</name>
    <dbReference type="NCBI Taxonomy" id="6233"/>
    <lineage>
        <taxon>Eukaryota</taxon>
        <taxon>Metazoa</taxon>
        <taxon>Ecdysozoa</taxon>
        <taxon>Nematoda</taxon>
        <taxon>Chromadorea</taxon>
        <taxon>Rhabditida</taxon>
        <taxon>Tylenchina</taxon>
        <taxon>Panagrolaimomorpha</taxon>
        <taxon>Panagrolaimoidea</taxon>
        <taxon>Panagrolaimidae</taxon>
        <taxon>Panagrellus</taxon>
    </lineage>
</organism>
<name>A0A7E4VGU3_PANRE</name>
<keyword evidence="1" id="KW-0472">Membrane</keyword>
<feature type="transmembrane region" description="Helical" evidence="1">
    <location>
        <begin position="76"/>
        <end position="99"/>
    </location>
</feature>